<dbReference type="PRINTS" id="PR00625">
    <property type="entry name" value="JDOMAIN"/>
</dbReference>
<dbReference type="GO" id="GO:0005783">
    <property type="term" value="C:endoplasmic reticulum"/>
    <property type="evidence" value="ECO:0007669"/>
    <property type="project" value="UniProtKB-ARBA"/>
</dbReference>
<dbReference type="Gene3D" id="1.10.287.110">
    <property type="entry name" value="DnaJ domain"/>
    <property type="match status" value="1"/>
</dbReference>
<dbReference type="PANTHER" id="PTHR45283">
    <property type="entry name" value="NAD(P)H-QUINONE OXIDOREDUCTASE SUBUNIT T, CHLOROPLASTIC"/>
    <property type="match status" value="1"/>
</dbReference>
<accession>A0AAP0G6H2</accession>
<gene>
    <name evidence="2" type="ORF">KSP39_PZI010731</name>
</gene>
<keyword evidence="3" id="KW-1185">Reference proteome</keyword>
<comment type="caution">
    <text evidence="2">The sequence shown here is derived from an EMBL/GenBank/DDBJ whole genome shotgun (WGS) entry which is preliminary data.</text>
</comment>
<sequence>MEEIKEAYQRLSKEYHPDTTSLPLKTASEKFVQLREAYNVLIGEESRKFYDWTLVQEAESRRASLKLKDPYEQDVKNTEFITDTVKNLLEVHLLPGFKLTFQWEYGSFKGVVGGMKIEERKQVRGEEMN</sequence>
<dbReference type="InterPro" id="IPR044618">
    <property type="entry name" value="NdhT-like"/>
</dbReference>
<dbReference type="EMBL" id="JBBWWQ010000008">
    <property type="protein sequence ID" value="KAK8940802.1"/>
    <property type="molecule type" value="Genomic_DNA"/>
</dbReference>
<dbReference type="AlphaFoldDB" id="A0AAP0G6H2"/>
<dbReference type="SUPFAM" id="SSF46565">
    <property type="entry name" value="Chaperone J-domain"/>
    <property type="match status" value="1"/>
</dbReference>
<reference evidence="2 3" key="1">
    <citation type="journal article" date="2022" name="Nat. Plants">
        <title>Genomes of leafy and leafless Platanthera orchids illuminate the evolution of mycoheterotrophy.</title>
        <authorList>
            <person name="Li M.H."/>
            <person name="Liu K.W."/>
            <person name="Li Z."/>
            <person name="Lu H.C."/>
            <person name="Ye Q.L."/>
            <person name="Zhang D."/>
            <person name="Wang J.Y."/>
            <person name="Li Y.F."/>
            <person name="Zhong Z.M."/>
            <person name="Liu X."/>
            <person name="Yu X."/>
            <person name="Liu D.K."/>
            <person name="Tu X.D."/>
            <person name="Liu B."/>
            <person name="Hao Y."/>
            <person name="Liao X.Y."/>
            <person name="Jiang Y.T."/>
            <person name="Sun W.H."/>
            <person name="Chen J."/>
            <person name="Chen Y.Q."/>
            <person name="Ai Y."/>
            <person name="Zhai J.W."/>
            <person name="Wu S.S."/>
            <person name="Zhou Z."/>
            <person name="Hsiao Y.Y."/>
            <person name="Wu W.L."/>
            <person name="Chen Y.Y."/>
            <person name="Lin Y.F."/>
            <person name="Hsu J.L."/>
            <person name="Li C.Y."/>
            <person name="Wang Z.W."/>
            <person name="Zhao X."/>
            <person name="Zhong W.Y."/>
            <person name="Ma X.K."/>
            <person name="Ma L."/>
            <person name="Huang J."/>
            <person name="Chen G.Z."/>
            <person name="Huang M.Z."/>
            <person name="Huang L."/>
            <person name="Peng D.H."/>
            <person name="Luo Y.B."/>
            <person name="Zou S.Q."/>
            <person name="Chen S.P."/>
            <person name="Lan S."/>
            <person name="Tsai W.C."/>
            <person name="Van de Peer Y."/>
            <person name="Liu Z.J."/>
        </authorList>
    </citation>
    <scope>NUCLEOTIDE SEQUENCE [LARGE SCALE GENOMIC DNA]</scope>
    <source>
        <strain evidence="2">Lor287</strain>
    </source>
</reference>
<dbReference type="InterPro" id="IPR036869">
    <property type="entry name" value="J_dom_sf"/>
</dbReference>
<evidence type="ECO:0000313" key="3">
    <source>
        <dbReference type="Proteomes" id="UP001418222"/>
    </source>
</evidence>
<evidence type="ECO:0000259" key="1">
    <source>
        <dbReference type="PROSITE" id="PS50076"/>
    </source>
</evidence>
<dbReference type="InterPro" id="IPR001623">
    <property type="entry name" value="DnaJ_domain"/>
</dbReference>
<organism evidence="2 3">
    <name type="scientific">Platanthera zijinensis</name>
    <dbReference type="NCBI Taxonomy" id="2320716"/>
    <lineage>
        <taxon>Eukaryota</taxon>
        <taxon>Viridiplantae</taxon>
        <taxon>Streptophyta</taxon>
        <taxon>Embryophyta</taxon>
        <taxon>Tracheophyta</taxon>
        <taxon>Spermatophyta</taxon>
        <taxon>Magnoliopsida</taxon>
        <taxon>Liliopsida</taxon>
        <taxon>Asparagales</taxon>
        <taxon>Orchidaceae</taxon>
        <taxon>Orchidoideae</taxon>
        <taxon>Orchideae</taxon>
        <taxon>Orchidinae</taxon>
        <taxon>Platanthera</taxon>
    </lineage>
</organism>
<dbReference type="PROSITE" id="PS50076">
    <property type="entry name" value="DNAJ_2"/>
    <property type="match status" value="1"/>
</dbReference>
<dbReference type="Proteomes" id="UP001418222">
    <property type="component" value="Unassembled WGS sequence"/>
</dbReference>
<dbReference type="Pfam" id="PF00226">
    <property type="entry name" value="DnaJ"/>
    <property type="match status" value="1"/>
</dbReference>
<dbReference type="CDD" id="cd06257">
    <property type="entry name" value="DnaJ"/>
    <property type="match status" value="1"/>
</dbReference>
<name>A0AAP0G6H2_9ASPA</name>
<evidence type="ECO:0000313" key="2">
    <source>
        <dbReference type="EMBL" id="KAK8940802.1"/>
    </source>
</evidence>
<protein>
    <recommendedName>
        <fullName evidence="1">J domain-containing protein</fullName>
    </recommendedName>
</protein>
<feature type="domain" description="J" evidence="1">
    <location>
        <begin position="1"/>
        <end position="54"/>
    </location>
</feature>
<dbReference type="PANTHER" id="PTHR45283:SF1">
    <property type="entry name" value="NAD(P)H-QUINONE OXIDOREDUCTASE SUBUNIT T, CHLOROPLASTIC"/>
    <property type="match status" value="1"/>
</dbReference>
<proteinExistence type="predicted"/>